<name>T0ZL75_9ZZZZ</name>
<feature type="transmembrane region" description="Helical" evidence="2">
    <location>
        <begin position="208"/>
        <end position="227"/>
    </location>
</feature>
<reference evidence="3" key="1">
    <citation type="submission" date="2013-08" db="EMBL/GenBank/DDBJ databases">
        <authorList>
            <person name="Mendez C."/>
            <person name="Richter M."/>
            <person name="Ferrer M."/>
            <person name="Sanchez J."/>
        </authorList>
    </citation>
    <scope>NUCLEOTIDE SEQUENCE</scope>
</reference>
<comment type="caution">
    <text evidence="3">The sequence shown here is derived from an EMBL/GenBank/DDBJ whole genome shotgun (WGS) entry which is preliminary data.</text>
</comment>
<feature type="transmembrane region" description="Helical" evidence="2">
    <location>
        <begin position="80"/>
        <end position="100"/>
    </location>
</feature>
<feature type="transmembrane region" description="Helical" evidence="2">
    <location>
        <begin position="258"/>
        <end position="276"/>
    </location>
</feature>
<reference evidence="3" key="2">
    <citation type="journal article" date="2014" name="ISME J.">
        <title>Microbial stratification in low pH oxic and suboxic macroscopic growths along an acid mine drainage.</title>
        <authorList>
            <person name="Mendez-Garcia C."/>
            <person name="Mesa V."/>
            <person name="Sprenger R.R."/>
            <person name="Richter M."/>
            <person name="Diez M.S."/>
            <person name="Solano J."/>
            <person name="Bargiela R."/>
            <person name="Golyshina O.V."/>
            <person name="Manteca A."/>
            <person name="Ramos J.L."/>
            <person name="Gallego J.R."/>
            <person name="Llorente I."/>
            <person name="Martins Dos Santos V.A."/>
            <person name="Jensen O.N."/>
            <person name="Pelaez A.I."/>
            <person name="Sanchez J."/>
            <person name="Ferrer M."/>
        </authorList>
    </citation>
    <scope>NUCLEOTIDE SEQUENCE</scope>
</reference>
<dbReference type="AlphaFoldDB" id="T0ZL75"/>
<feature type="transmembrane region" description="Helical" evidence="2">
    <location>
        <begin position="6"/>
        <end position="31"/>
    </location>
</feature>
<proteinExistence type="predicted"/>
<dbReference type="PANTHER" id="PTHR31272:SF4">
    <property type="entry name" value="CYTOCHROME C-TYPE BIOGENESIS PROTEIN HI_1454-RELATED"/>
    <property type="match status" value="1"/>
</dbReference>
<organism evidence="3">
    <name type="scientific">mine drainage metagenome</name>
    <dbReference type="NCBI Taxonomy" id="410659"/>
    <lineage>
        <taxon>unclassified sequences</taxon>
        <taxon>metagenomes</taxon>
        <taxon>ecological metagenomes</taxon>
    </lineage>
</organism>
<sequence>MSAALFLATIVVAFIAGIVALAMPCCFTVLLPSYMAKSFDTMSGRLGMTAVFGVGMATVLLPIAMGASFLTTFITVNHPLLFVIGGFFMVVLGLLTMWGVAILPPMNLGVNLKRRDLPSVYALGVFGGVASSCCAPVLAGVLVLTVLSGTVLSALVVGLAYVVGMVFPLLMVALAWDRRAVPTPRFLRGRLVRLHLLGHGTEIHSSKLIAGGLFLGMGVFTIVLGVLDRMLLTPGSDLFGIYQSSMESALIAAFSNPGFVPLAGGIAAAIVALVLLRELRSRRLRREIASPLSLDSASAGWPSDQPIPSEDEDDAPGAAGLAPPQDHGHP</sequence>
<protein>
    <submittedName>
        <fullName evidence="3">Cytochrome c biogenesis protein, transmembrane region</fullName>
    </submittedName>
</protein>
<feature type="region of interest" description="Disordered" evidence="1">
    <location>
        <begin position="293"/>
        <end position="330"/>
    </location>
</feature>
<dbReference type="PANTHER" id="PTHR31272">
    <property type="entry name" value="CYTOCHROME C-TYPE BIOGENESIS PROTEIN HI_1454-RELATED"/>
    <property type="match status" value="1"/>
</dbReference>
<feature type="transmembrane region" description="Helical" evidence="2">
    <location>
        <begin position="51"/>
        <end position="74"/>
    </location>
</feature>
<evidence type="ECO:0000313" key="3">
    <source>
        <dbReference type="EMBL" id="EQD45433.1"/>
    </source>
</evidence>
<gene>
    <name evidence="3" type="ORF">B1B_13060</name>
</gene>
<feature type="transmembrane region" description="Helical" evidence="2">
    <location>
        <begin position="151"/>
        <end position="176"/>
    </location>
</feature>
<keyword evidence="2" id="KW-0472">Membrane</keyword>
<accession>T0ZL75</accession>
<keyword evidence="2" id="KW-1133">Transmembrane helix</keyword>
<evidence type="ECO:0000256" key="2">
    <source>
        <dbReference type="SAM" id="Phobius"/>
    </source>
</evidence>
<feature type="transmembrane region" description="Helical" evidence="2">
    <location>
        <begin position="120"/>
        <end position="145"/>
    </location>
</feature>
<feature type="compositionally biased region" description="Low complexity" evidence="1">
    <location>
        <begin position="316"/>
        <end position="330"/>
    </location>
</feature>
<dbReference type="EMBL" id="AUZY01008588">
    <property type="protein sequence ID" value="EQD45433.1"/>
    <property type="molecule type" value="Genomic_DNA"/>
</dbReference>
<keyword evidence="2 3" id="KW-0812">Transmembrane</keyword>
<dbReference type="InterPro" id="IPR051790">
    <property type="entry name" value="Cytochrome_c-biogenesis_DsbD"/>
</dbReference>
<evidence type="ECO:0000256" key="1">
    <source>
        <dbReference type="SAM" id="MobiDB-lite"/>
    </source>
</evidence>